<dbReference type="GO" id="GO:0005783">
    <property type="term" value="C:endoplasmic reticulum"/>
    <property type="evidence" value="ECO:0007669"/>
    <property type="project" value="InterPro"/>
</dbReference>
<name>A0AAD9JGP6_9ANNE</name>
<dbReference type="Gene3D" id="6.10.140.1460">
    <property type="match status" value="1"/>
</dbReference>
<dbReference type="Proteomes" id="UP001208570">
    <property type="component" value="Unassembled WGS sequence"/>
</dbReference>
<feature type="signal peptide" evidence="1">
    <location>
        <begin position="1"/>
        <end position="26"/>
    </location>
</feature>
<feature type="chain" id="PRO_5042070783" description="Prolyl 4-hydroxylase N-terminal domain-containing protein" evidence="1">
    <location>
        <begin position="27"/>
        <end position="147"/>
    </location>
</feature>
<evidence type="ECO:0000259" key="2">
    <source>
        <dbReference type="Pfam" id="PF08336"/>
    </source>
</evidence>
<evidence type="ECO:0000256" key="1">
    <source>
        <dbReference type="SAM" id="SignalP"/>
    </source>
</evidence>
<reference evidence="3" key="1">
    <citation type="journal article" date="2023" name="Mol. Biol. Evol.">
        <title>Third-Generation Sequencing Reveals the Adaptive Role of the Epigenome in Three Deep-Sea Polychaetes.</title>
        <authorList>
            <person name="Perez M."/>
            <person name="Aroh O."/>
            <person name="Sun Y."/>
            <person name="Lan Y."/>
            <person name="Juniper S.K."/>
            <person name="Young C.R."/>
            <person name="Angers B."/>
            <person name="Qian P.Y."/>
        </authorList>
    </citation>
    <scope>NUCLEOTIDE SEQUENCE</scope>
    <source>
        <strain evidence="3">P08H-3</strain>
    </source>
</reference>
<comment type="caution">
    <text evidence="3">The sequence shown here is derived from an EMBL/GenBank/DDBJ whole genome shotgun (WGS) entry which is preliminary data.</text>
</comment>
<dbReference type="AlphaFoldDB" id="A0AAD9JGP6"/>
<evidence type="ECO:0000313" key="4">
    <source>
        <dbReference type="Proteomes" id="UP001208570"/>
    </source>
</evidence>
<dbReference type="InterPro" id="IPR013547">
    <property type="entry name" value="P4H_N"/>
</dbReference>
<keyword evidence="1" id="KW-0732">Signal</keyword>
<accession>A0AAD9JGP6</accession>
<keyword evidence="4" id="KW-1185">Reference proteome</keyword>
<organism evidence="3 4">
    <name type="scientific">Paralvinella palmiformis</name>
    <dbReference type="NCBI Taxonomy" id="53620"/>
    <lineage>
        <taxon>Eukaryota</taxon>
        <taxon>Metazoa</taxon>
        <taxon>Spiralia</taxon>
        <taxon>Lophotrochozoa</taxon>
        <taxon>Annelida</taxon>
        <taxon>Polychaeta</taxon>
        <taxon>Sedentaria</taxon>
        <taxon>Canalipalpata</taxon>
        <taxon>Terebellida</taxon>
        <taxon>Terebelliformia</taxon>
        <taxon>Alvinellidae</taxon>
        <taxon>Paralvinella</taxon>
    </lineage>
</organism>
<proteinExistence type="predicted"/>
<evidence type="ECO:0000313" key="3">
    <source>
        <dbReference type="EMBL" id="KAK2152802.1"/>
    </source>
</evidence>
<dbReference type="Pfam" id="PF08336">
    <property type="entry name" value="P4Ha_N"/>
    <property type="match status" value="1"/>
</dbReference>
<gene>
    <name evidence="3" type="ORF">LSH36_317g01048</name>
</gene>
<sequence length="147" mass="17010">MEQRNLFPALGLVYLIVIGLVRQVDGEVFDSIANLKALVQHEDWLVEKVQAYIANEEERLKTIKNQLDRITSWSDLKETLDPLEWNKYITETVEHPVNAFNLIKDWRELSNLASRKDHFSGMGLLVGYGCWRDGAVSGIRLLMRYDC</sequence>
<feature type="domain" description="Prolyl 4-hydroxylase N-terminal" evidence="2">
    <location>
        <begin position="31"/>
        <end position="115"/>
    </location>
</feature>
<dbReference type="GO" id="GO:0004656">
    <property type="term" value="F:procollagen-proline 4-dioxygenase activity"/>
    <property type="evidence" value="ECO:0007669"/>
    <property type="project" value="InterPro"/>
</dbReference>
<dbReference type="EMBL" id="JAODUP010000317">
    <property type="protein sequence ID" value="KAK2152802.1"/>
    <property type="molecule type" value="Genomic_DNA"/>
</dbReference>
<protein>
    <recommendedName>
        <fullName evidence="2">Prolyl 4-hydroxylase N-terminal domain-containing protein</fullName>
    </recommendedName>
</protein>